<evidence type="ECO:0000256" key="1">
    <source>
        <dbReference type="ARBA" id="ARBA00008867"/>
    </source>
</evidence>
<dbReference type="Gene3D" id="3.30.10.30">
    <property type="entry name" value="DYRK"/>
    <property type="match status" value="1"/>
</dbReference>
<comment type="caution">
    <text evidence="14">The sequence shown here is derived from an EMBL/GenBank/DDBJ whole genome shotgun (WGS) entry which is preliminary data.</text>
</comment>
<keyword evidence="15" id="KW-1185">Reference proteome</keyword>
<feature type="binding site" evidence="11">
    <location>
        <position position="432"/>
    </location>
    <ligand>
        <name>ATP</name>
        <dbReference type="ChEBI" id="CHEBI:30616"/>
    </ligand>
</feature>
<organism evidence="14 15">
    <name type="scientific">Paragonimus westermani</name>
    <dbReference type="NCBI Taxonomy" id="34504"/>
    <lineage>
        <taxon>Eukaryota</taxon>
        <taxon>Metazoa</taxon>
        <taxon>Spiralia</taxon>
        <taxon>Lophotrochozoa</taxon>
        <taxon>Platyhelminthes</taxon>
        <taxon>Trematoda</taxon>
        <taxon>Digenea</taxon>
        <taxon>Plagiorchiida</taxon>
        <taxon>Troglotremata</taxon>
        <taxon>Troglotrematidae</taxon>
        <taxon>Paragonimus</taxon>
    </lineage>
</organism>
<dbReference type="PROSITE" id="PS00108">
    <property type="entry name" value="PROTEIN_KINASE_ST"/>
    <property type="match status" value="1"/>
</dbReference>
<evidence type="ECO:0000256" key="8">
    <source>
        <dbReference type="ARBA" id="ARBA00049003"/>
    </source>
</evidence>
<evidence type="ECO:0000313" key="15">
    <source>
        <dbReference type="Proteomes" id="UP000699462"/>
    </source>
</evidence>
<keyword evidence="6" id="KW-0418">Kinase</keyword>
<evidence type="ECO:0000256" key="5">
    <source>
        <dbReference type="ARBA" id="ARBA00022741"/>
    </source>
</evidence>
<evidence type="ECO:0000256" key="7">
    <source>
        <dbReference type="ARBA" id="ARBA00022840"/>
    </source>
</evidence>
<evidence type="ECO:0000256" key="6">
    <source>
        <dbReference type="ARBA" id="ARBA00022777"/>
    </source>
</evidence>
<dbReference type="PANTHER" id="PTHR24058:SF112">
    <property type="entry name" value="DUAL SPECIFICITY TYROSINE-PHOSPHORYLATION-REGULATED KINASE 3 HOMOLOG-RELATED"/>
    <property type="match status" value="1"/>
</dbReference>
<evidence type="ECO:0000256" key="4">
    <source>
        <dbReference type="ARBA" id="ARBA00022679"/>
    </source>
</evidence>
<dbReference type="GO" id="GO:0005634">
    <property type="term" value="C:nucleus"/>
    <property type="evidence" value="ECO:0007669"/>
    <property type="project" value="TreeGrafter"/>
</dbReference>
<accession>A0A8T0DDG6</accession>
<dbReference type="PROSITE" id="PS00107">
    <property type="entry name" value="PROTEIN_KINASE_ATP"/>
    <property type="match status" value="1"/>
</dbReference>
<proteinExistence type="inferred from homology"/>
<keyword evidence="4" id="KW-0808">Transferase</keyword>
<keyword evidence="5 11" id="KW-0547">Nucleotide-binding</keyword>
<dbReference type="AlphaFoldDB" id="A0A8T0DDG6"/>
<comment type="catalytic activity">
    <reaction evidence="10">
        <text>L-tyrosyl-[protein] + ATP = O-phospho-L-tyrosyl-[protein] + ADP + H(+)</text>
        <dbReference type="Rhea" id="RHEA:10596"/>
        <dbReference type="Rhea" id="RHEA-COMP:10136"/>
        <dbReference type="Rhea" id="RHEA-COMP:20101"/>
        <dbReference type="ChEBI" id="CHEBI:15378"/>
        <dbReference type="ChEBI" id="CHEBI:30616"/>
        <dbReference type="ChEBI" id="CHEBI:46858"/>
        <dbReference type="ChEBI" id="CHEBI:61978"/>
        <dbReference type="ChEBI" id="CHEBI:456216"/>
        <dbReference type="EC" id="2.7.12.1"/>
    </reaction>
</comment>
<dbReference type="GO" id="GO:0005524">
    <property type="term" value="F:ATP binding"/>
    <property type="evidence" value="ECO:0007669"/>
    <property type="project" value="UniProtKB-UniRule"/>
</dbReference>
<dbReference type="InterPro" id="IPR008271">
    <property type="entry name" value="Ser/Thr_kinase_AS"/>
</dbReference>
<gene>
    <name evidence="14" type="ORF">P879_04644</name>
</gene>
<evidence type="ECO:0000259" key="13">
    <source>
        <dbReference type="PROSITE" id="PS50011"/>
    </source>
</evidence>
<feature type="domain" description="Protein kinase" evidence="13">
    <location>
        <begin position="403"/>
        <end position="784"/>
    </location>
</feature>
<dbReference type="InterPro" id="IPR042521">
    <property type="entry name" value="DYRK"/>
</dbReference>
<evidence type="ECO:0000256" key="2">
    <source>
        <dbReference type="ARBA" id="ARBA00013203"/>
    </source>
</evidence>
<dbReference type="GO" id="GO:0005856">
    <property type="term" value="C:cytoskeleton"/>
    <property type="evidence" value="ECO:0007669"/>
    <property type="project" value="TreeGrafter"/>
</dbReference>
<dbReference type="OrthoDB" id="9332038at2759"/>
<name>A0A8T0DDG6_9TREM</name>
<comment type="catalytic activity">
    <reaction evidence="9">
        <text>L-threonyl-[protein] + ATP = O-phospho-L-threonyl-[protein] + ADP + H(+)</text>
        <dbReference type="Rhea" id="RHEA:46608"/>
        <dbReference type="Rhea" id="RHEA-COMP:11060"/>
        <dbReference type="Rhea" id="RHEA-COMP:11605"/>
        <dbReference type="ChEBI" id="CHEBI:15378"/>
        <dbReference type="ChEBI" id="CHEBI:30013"/>
        <dbReference type="ChEBI" id="CHEBI:30616"/>
        <dbReference type="ChEBI" id="CHEBI:61977"/>
        <dbReference type="ChEBI" id="CHEBI:456216"/>
        <dbReference type="EC" id="2.7.12.1"/>
    </reaction>
</comment>
<dbReference type="InterPro" id="IPR017441">
    <property type="entry name" value="Protein_kinase_ATP_BS"/>
</dbReference>
<dbReference type="GO" id="GO:0004712">
    <property type="term" value="F:protein serine/threonine/tyrosine kinase activity"/>
    <property type="evidence" value="ECO:0007669"/>
    <property type="project" value="UniProtKB-EC"/>
</dbReference>
<dbReference type="InterPro" id="IPR000719">
    <property type="entry name" value="Prot_kinase_dom"/>
</dbReference>
<dbReference type="Gene3D" id="3.30.200.20">
    <property type="entry name" value="Phosphorylase Kinase, domain 1"/>
    <property type="match status" value="1"/>
</dbReference>
<keyword evidence="3" id="KW-0723">Serine/threonine-protein kinase</keyword>
<evidence type="ECO:0000313" key="14">
    <source>
        <dbReference type="EMBL" id="KAF8564801.1"/>
    </source>
</evidence>
<feature type="region of interest" description="Disordered" evidence="12">
    <location>
        <begin position="838"/>
        <end position="877"/>
    </location>
</feature>
<dbReference type="PROSITE" id="PS50011">
    <property type="entry name" value="PROTEIN_KINASE_DOM"/>
    <property type="match status" value="1"/>
</dbReference>
<dbReference type="Proteomes" id="UP000699462">
    <property type="component" value="Unassembled WGS sequence"/>
</dbReference>
<dbReference type="Pfam" id="PF00069">
    <property type="entry name" value="Pkinase"/>
    <property type="match status" value="1"/>
</dbReference>
<dbReference type="Gene3D" id="1.10.510.10">
    <property type="entry name" value="Transferase(Phosphotransferase) domain 1"/>
    <property type="match status" value="1"/>
</dbReference>
<dbReference type="InterPro" id="IPR011009">
    <property type="entry name" value="Kinase-like_dom_sf"/>
</dbReference>
<sequence>MALYPTEYTASSHRYIPDTDVIKVNRHNTARYDLYAPSSRYRGSVPTYQANRPKNSHLSIPFYDSYARFPIYETSSNYKGIKSGSTLNLDLSALDRISVNKLHSPKSKYANSNISSARMSNGDSGVANMDDYFARPSLPISRSHVDMFPSTNSGIRRYGQPNFRQTNNAWVTSRECLPGDYERYIRNVKSIGSYNALENQSVYETVMGSMYFSPQKTHQEVKLTGRSLYNPHQTSNLLGTSFSQNPLSKNGGENFDLSNSYQKRTSKTFQQTVGSKWGSEHSAKSVTPPFDRVDHPFEQCTSADQEDVDATDVNKGGGRISPQEALRKYWRKLTQYEKSEIMRYPDVYFLGLSAKKISPVNKSTNNGSTVYNTSKIEVCENFGFDDSQSGYVVVLNDHIAYRYEVIKVLGKGSFGQVVHAHDHLTGMNVALKIIRNEERFSKQAKEEIRILQALNEQDKESKHNVVRLLDHFIFRRHVCMVFELLDLNLYEILHRNDFRGLSQETVSGFARGILECLELLYRNDIIHCDLKPENILLRRSARCSIKVIDFGSSCYLDKRIYTYIQSRFYRAPEIILGMEYGTPIDMWSLGCIVAEMITGLPLFPGENEEDQLARIMEVLDVPPNSVLSNAKRGHKFFTHDGEPLYVLEQKCPEQNNGNAQDDAEGKKDLTKNINTVNITDNGGPDSSYINDIHRSISLKEKAQSRKWKPRGVPGSLDLLTAITAPKRSSVCLPGSEHLRRRPSRSFLGRVEPIDMDLLDFLNGCLVWSPKDRMTPLQALRHPWINKHRFKSSCNAHSSDVNGSISANVFNGATIPESVRAAYEDTDELLRKMQQVRVRKPMVNTKDDEEHKVKRSSHAARTERSNSKNRRRYSTGHETSRYLVGPYDRHDKLTESNITVYSGPIGDRPSGEQNYREFLNNGKDNFENFNKSPPALILTSADDTEVFRKHRPRRPTNRQRESMLIRVDDNRTRRLSTAFDNVIGSS</sequence>
<evidence type="ECO:0000256" key="11">
    <source>
        <dbReference type="PROSITE-ProRule" id="PRU10141"/>
    </source>
</evidence>
<feature type="region of interest" description="Disordered" evidence="12">
    <location>
        <begin position="272"/>
        <end position="291"/>
    </location>
</feature>
<protein>
    <recommendedName>
        <fullName evidence="2">dual-specificity kinase</fullName>
        <ecNumber evidence="2">2.7.12.1</ecNumber>
    </recommendedName>
</protein>
<dbReference type="InterPro" id="IPR050494">
    <property type="entry name" value="Ser_Thr_dual-spec_kinase"/>
</dbReference>
<comment type="similarity">
    <text evidence="1">Belongs to the protein kinase superfamily. CMGC Ser/Thr protein kinase family. MNB/DYRK subfamily.</text>
</comment>
<evidence type="ECO:0000256" key="12">
    <source>
        <dbReference type="SAM" id="MobiDB-lite"/>
    </source>
</evidence>
<comment type="catalytic activity">
    <reaction evidence="8">
        <text>L-seryl-[protein] + ATP = O-phospho-L-seryl-[protein] + ADP + H(+)</text>
        <dbReference type="Rhea" id="RHEA:17989"/>
        <dbReference type="Rhea" id="RHEA-COMP:9863"/>
        <dbReference type="Rhea" id="RHEA-COMP:11604"/>
        <dbReference type="ChEBI" id="CHEBI:15378"/>
        <dbReference type="ChEBI" id="CHEBI:29999"/>
        <dbReference type="ChEBI" id="CHEBI:30616"/>
        <dbReference type="ChEBI" id="CHEBI:83421"/>
        <dbReference type="ChEBI" id="CHEBI:456216"/>
        <dbReference type="EC" id="2.7.12.1"/>
    </reaction>
</comment>
<keyword evidence="7 11" id="KW-0067">ATP-binding</keyword>
<dbReference type="SMART" id="SM00220">
    <property type="entry name" value="S_TKc"/>
    <property type="match status" value="1"/>
</dbReference>
<dbReference type="PANTHER" id="PTHR24058">
    <property type="entry name" value="DUAL SPECIFICITY PROTEIN KINASE"/>
    <property type="match status" value="1"/>
</dbReference>
<dbReference type="EMBL" id="JTDF01007844">
    <property type="protein sequence ID" value="KAF8564801.1"/>
    <property type="molecule type" value="Genomic_DNA"/>
</dbReference>
<dbReference type="GO" id="GO:0005737">
    <property type="term" value="C:cytoplasm"/>
    <property type="evidence" value="ECO:0007669"/>
    <property type="project" value="TreeGrafter"/>
</dbReference>
<evidence type="ECO:0000256" key="9">
    <source>
        <dbReference type="ARBA" id="ARBA00049308"/>
    </source>
</evidence>
<reference evidence="14 15" key="1">
    <citation type="submission" date="2019-07" db="EMBL/GenBank/DDBJ databases">
        <title>Annotation for the trematode Paragonimus westermani.</title>
        <authorList>
            <person name="Choi Y.-J."/>
        </authorList>
    </citation>
    <scope>NUCLEOTIDE SEQUENCE [LARGE SCALE GENOMIC DNA]</scope>
    <source>
        <strain evidence="14">180907_Pwestermani</strain>
    </source>
</reference>
<dbReference type="SUPFAM" id="SSF56112">
    <property type="entry name" value="Protein kinase-like (PK-like)"/>
    <property type="match status" value="1"/>
</dbReference>
<evidence type="ECO:0000256" key="10">
    <source>
        <dbReference type="ARBA" id="ARBA00051680"/>
    </source>
</evidence>
<evidence type="ECO:0000256" key="3">
    <source>
        <dbReference type="ARBA" id="ARBA00022527"/>
    </source>
</evidence>
<dbReference type="GO" id="GO:0004674">
    <property type="term" value="F:protein serine/threonine kinase activity"/>
    <property type="evidence" value="ECO:0007669"/>
    <property type="project" value="UniProtKB-KW"/>
</dbReference>
<feature type="region of interest" description="Disordered" evidence="12">
    <location>
        <begin position="242"/>
        <end position="261"/>
    </location>
</feature>
<dbReference type="EC" id="2.7.12.1" evidence="2"/>